<gene>
    <name evidence="1" type="ORF">BSAL_17710</name>
</gene>
<organism evidence="1 2">
    <name type="scientific">Bodo saltans</name>
    <name type="common">Flagellated protozoan</name>
    <dbReference type="NCBI Taxonomy" id="75058"/>
    <lineage>
        <taxon>Eukaryota</taxon>
        <taxon>Discoba</taxon>
        <taxon>Euglenozoa</taxon>
        <taxon>Kinetoplastea</taxon>
        <taxon>Metakinetoplastina</taxon>
        <taxon>Eubodonida</taxon>
        <taxon>Bodonidae</taxon>
        <taxon>Bodo</taxon>
    </lineage>
</organism>
<evidence type="ECO:0000313" key="2">
    <source>
        <dbReference type="Proteomes" id="UP000051952"/>
    </source>
</evidence>
<sequence>MRRVGWLSSCSKEMRRVAWVSSYSRTMASSGGFYRGSSSDGPGIDTELLKHVVTEWLKSTPNKSGNVFAAHRDHQELLDKMQRYMKGASQPTEDNGNVPLCGVIPLKFSNQVSRDVARHVREREIGGTFDDVKTSLLCNIGTAGSGQAILLHQTTVEAVQMLGQMVGEHVEAAARRSATPEESTRKGPLGFYVTFNTSLTSTDRDKHFLAADKYPILTAIALRVAYSVVDPSIDYGTFAKRVAKCCNLESDKANFESIIDALRSVWKWDGPMFLAIHDCQRPFKRLPLEQLHDGLSDVMGCWTSRESYS</sequence>
<proteinExistence type="predicted"/>
<reference evidence="2" key="1">
    <citation type="submission" date="2015-09" db="EMBL/GenBank/DDBJ databases">
        <authorList>
            <consortium name="Pathogen Informatics"/>
        </authorList>
    </citation>
    <scope>NUCLEOTIDE SEQUENCE [LARGE SCALE GENOMIC DNA]</scope>
    <source>
        <strain evidence="2">Lake Konstanz</strain>
    </source>
</reference>
<protein>
    <submittedName>
        <fullName evidence="1">Multi-copy leucine-rich repeat protein, putative</fullName>
    </submittedName>
</protein>
<dbReference type="Proteomes" id="UP000051952">
    <property type="component" value="Unassembled WGS sequence"/>
</dbReference>
<evidence type="ECO:0000313" key="1">
    <source>
        <dbReference type="EMBL" id="CUG88873.1"/>
    </source>
</evidence>
<dbReference type="AlphaFoldDB" id="A0A0S4JK54"/>
<dbReference type="EMBL" id="CYKH01001679">
    <property type="protein sequence ID" value="CUG88873.1"/>
    <property type="molecule type" value="Genomic_DNA"/>
</dbReference>
<name>A0A0S4JK54_BODSA</name>
<dbReference type="VEuPathDB" id="TriTrypDB:BSAL_17710"/>
<keyword evidence="2" id="KW-1185">Reference proteome</keyword>
<accession>A0A0S4JK54</accession>